<dbReference type="Proteomes" id="UP001516400">
    <property type="component" value="Unassembled WGS sequence"/>
</dbReference>
<accession>A0ABD2NMA3</accession>
<comment type="caution">
    <text evidence="1">The sequence shown here is derived from an EMBL/GenBank/DDBJ whole genome shotgun (WGS) entry which is preliminary data.</text>
</comment>
<gene>
    <name evidence="1" type="ORF">HHI36_017219</name>
</gene>
<evidence type="ECO:0000313" key="2">
    <source>
        <dbReference type="Proteomes" id="UP001516400"/>
    </source>
</evidence>
<evidence type="ECO:0000313" key="1">
    <source>
        <dbReference type="EMBL" id="KAL3279713.1"/>
    </source>
</evidence>
<keyword evidence="2" id="KW-1185">Reference proteome</keyword>
<dbReference type="EMBL" id="JABFTP020000124">
    <property type="protein sequence ID" value="KAL3279713.1"/>
    <property type="molecule type" value="Genomic_DNA"/>
</dbReference>
<proteinExistence type="predicted"/>
<reference evidence="1 2" key="1">
    <citation type="journal article" date="2021" name="BMC Biol.">
        <title>Horizontally acquired antibacterial genes associated with adaptive radiation of ladybird beetles.</title>
        <authorList>
            <person name="Li H.S."/>
            <person name="Tang X.F."/>
            <person name="Huang Y.H."/>
            <person name="Xu Z.Y."/>
            <person name="Chen M.L."/>
            <person name="Du X.Y."/>
            <person name="Qiu B.Y."/>
            <person name="Chen P.T."/>
            <person name="Zhang W."/>
            <person name="Slipinski A."/>
            <person name="Escalona H.E."/>
            <person name="Waterhouse R.M."/>
            <person name="Zwick A."/>
            <person name="Pang H."/>
        </authorList>
    </citation>
    <scope>NUCLEOTIDE SEQUENCE [LARGE SCALE GENOMIC DNA]</scope>
    <source>
        <strain evidence="1">SYSU2018</strain>
    </source>
</reference>
<name>A0ABD2NMA3_9CUCU</name>
<sequence>MVFLQDLAVNYGLAAKLSKQWTSLKTKLSHHRNRCVFLLQCKNLDVVPRHTGDNTRKLINNLPMQENGAGTSIEQLNYKMKRELLRLEISLTVKHVRKLEERLNKKLKRAKNTLSVYGLSMNLKEDKIVPITKNSNVYVKFTLTNSKN</sequence>
<organism evidence="1 2">
    <name type="scientific">Cryptolaemus montrouzieri</name>
    <dbReference type="NCBI Taxonomy" id="559131"/>
    <lineage>
        <taxon>Eukaryota</taxon>
        <taxon>Metazoa</taxon>
        <taxon>Ecdysozoa</taxon>
        <taxon>Arthropoda</taxon>
        <taxon>Hexapoda</taxon>
        <taxon>Insecta</taxon>
        <taxon>Pterygota</taxon>
        <taxon>Neoptera</taxon>
        <taxon>Endopterygota</taxon>
        <taxon>Coleoptera</taxon>
        <taxon>Polyphaga</taxon>
        <taxon>Cucujiformia</taxon>
        <taxon>Coccinelloidea</taxon>
        <taxon>Coccinellidae</taxon>
        <taxon>Scymninae</taxon>
        <taxon>Scymnini</taxon>
        <taxon>Cryptolaemus</taxon>
    </lineage>
</organism>
<dbReference type="AlphaFoldDB" id="A0ABD2NMA3"/>
<protein>
    <submittedName>
        <fullName evidence="1">Uncharacterized protein</fullName>
    </submittedName>
</protein>